<reference evidence="2" key="1">
    <citation type="submission" date="2009-05" db="EMBL/GenBank/DDBJ databases">
        <title>The genome sequence of Ajellomyces capsulatus strain H143.</title>
        <authorList>
            <person name="Champion M."/>
            <person name="Cuomo C.A."/>
            <person name="Ma L.-J."/>
            <person name="Henn M.R."/>
            <person name="Sil A."/>
            <person name="Goldman B."/>
            <person name="Young S.K."/>
            <person name="Kodira C.D."/>
            <person name="Zeng Q."/>
            <person name="Koehrsen M."/>
            <person name="Alvarado L."/>
            <person name="Berlin A.M."/>
            <person name="Borenstein D."/>
            <person name="Chen Z."/>
            <person name="Engels R."/>
            <person name="Freedman E."/>
            <person name="Gellesch M."/>
            <person name="Goldberg J."/>
            <person name="Griggs A."/>
            <person name="Gujja S."/>
            <person name="Heiman D.I."/>
            <person name="Hepburn T.A."/>
            <person name="Howarth C."/>
            <person name="Jen D."/>
            <person name="Larson L."/>
            <person name="Lewis B."/>
            <person name="Mehta T."/>
            <person name="Park D."/>
            <person name="Pearson M."/>
            <person name="Roberts A."/>
            <person name="Saif S."/>
            <person name="Shea T.D."/>
            <person name="Shenoy N."/>
            <person name="Sisk P."/>
            <person name="Stolte C."/>
            <person name="Sykes S."/>
            <person name="Walk T."/>
            <person name="White J."/>
            <person name="Yandava C."/>
            <person name="Klein B."/>
            <person name="McEwen J.G."/>
            <person name="Puccia R."/>
            <person name="Goldman G.H."/>
            <person name="Felipe M.S."/>
            <person name="Nino-Vega G."/>
            <person name="San-Blas G."/>
            <person name="Taylor J.W."/>
            <person name="Mendoza L."/>
            <person name="Galagan J.E."/>
            <person name="Nusbaum C."/>
            <person name="Birren B.W."/>
        </authorList>
    </citation>
    <scope>NUCLEOTIDE SEQUENCE [LARGE SCALE GENOMIC DNA]</scope>
    <source>
        <strain evidence="2">H143</strain>
    </source>
</reference>
<sequence length="110" mass="12473">MGTVPKAWVIPLEREVCESGSCHHCLRCHKLCKAEVLPTYLGVLIGCEGQSFVRRARWQILARQTGVIRTKRKAVERALFHSKKALSYQKYNPVTWRSVETNSIHGQAAP</sequence>
<dbReference type="HOGENOM" id="CLU_2170342_0_0_1"/>
<name>C6HPM7_AJECH</name>
<proteinExistence type="predicted"/>
<evidence type="ECO:0000313" key="2">
    <source>
        <dbReference type="Proteomes" id="UP000002624"/>
    </source>
</evidence>
<accession>C6HPM7</accession>
<dbReference type="AlphaFoldDB" id="C6HPM7"/>
<protein>
    <submittedName>
        <fullName evidence="1">Uncharacterized protein</fullName>
    </submittedName>
</protein>
<dbReference type="VEuPathDB" id="FungiDB:HCDG_08158"/>
<dbReference type="EMBL" id="GG692434">
    <property type="protein sequence ID" value="EER37488.1"/>
    <property type="molecule type" value="Genomic_DNA"/>
</dbReference>
<evidence type="ECO:0000313" key="1">
    <source>
        <dbReference type="EMBL" id="EER37488.1"/>
    </source>
</evidence>
<organism evidence="1 2">
    <name type="scientific">Ajellomyces capsulatus (strain H143)</name>
    <name type="common">Darling's disease fungus</name>
    <name type="synonym">Histoplasma capsulatum</name>
    <dbReference type="NCBI Taxonomy" id="544712"/>
    <lineage>
        <taxon>Eukaryota</taxon>
        <taxon>Fungi</taxon>
        <taxon>Dikarya</taxon>
        <taxon>Ascomycota</taxon>
        <taxon>Pezizomycotina</taxon>
        <taxon>Eurotiomycetes</taxon>
        <taxon>Eurotiomycetidae</taxon>
        <taxon>Onygenales</taxon>
        <taxon>Ajellomycetaceae</taxon>
        <taxon>Histoplasma</taxon>
    </lineage>
</organism>
<gene>
    <name evidence="1" type="ORF">HCDG_08158</name>
</gene>
<dbReference type="Proteomes" id="UP000002624">
    <property type="component" value="Unassembled WGS sequence"/>
</dbReference>